<reference evidence="2" key="1">
    <citation type="submission" date="2020-03" db="EMBL/GenBank/DDBJ databases">
        <authorList>
            <person name="Chebbi M.A."/>
            <person name="Drezen J.M."/>
        </authorList>
    </citation>
    <scope>NUCLEOTIDE SEQUENCE</scope>
    <source>
        <tissue evidence="2">Whole body</tissue>
    </source>
</reference>
<feature type="domain" description="SKP1 component POZ" evidence="1">
    <location>
        <begin position="15"/>
        <end position="67"/>
    </location>
</feature>
<reference evidence="2" key="2">
    <citation type="submission" date="2021-04" db="EMBL/GenBank/DDBJ databases">
        <title>Genome-wide patterns of bracovirus chromosomal integration into multiple host tissues during parasitism.</title>
        <authorList>
            <person name="Chebbi M.A.C."/>
        </authorList>
    </citation>
    <scope>NUCLEOTIDE SEQUENCE</scope>
    <source>
        <tissue evidence="2">Whole body</tissue>
    </source>
</reference>
<dbReference type="OrthoDB" id="2342932at2759"/>
<proteinExistence type="predicted"/>
<name>A0A8J5V4Y0_9HYME</name>
<dbReference type="Proteomes" id="UP000729913">
    <property type="component" value="Unassembled WGS sequence"/>
</dbReference>
<evidence type="ECO:0000313" key="3">
    <source>
        <dbReference type="Proteomes" id="UP000729913"/>
    </source>
</evidence>
<dbReference type="EMBL" id="JAAOIC020000072">
    <property type="protein sequence ID" value="KAG8034069.1"/>
    <property type="molecule type" value="Genomic_DNA"/>
</dbReference>
<dbReference type="InterPro" id="IPR016073">
    <property type="entry name" value="Skp1_comp_POZ"/>
</dbReference>
<evidence type="ECO:0000259" key="1">
    <source>
        <dbReference type="Pfam" id="PF03931"/>
    </source>
</evidence>
<accession>A0A8J5V4Y0</accession>
<sequence length="116" mass="13517">MSKKMDVDSEIDFCNISTSDGKLYRVEKSMVNRWQTISDMLEFSDDTNDDIPLPNVSSEVFELLKKWDNEHSYLKKGEGIPIKNNYGYECFDLKDEPRAFFKMAHSRGTFLLEKSS</sequence>
<dbReference type="Pfam" id="PF03931">
    <property type="entry name" value="Skp1_POZ"/>
    <property type="match status" value="1"/>
</dbReference>
<organism evidence="2 3">
    <name type="scientific">Cotesia typhae</name>
    <dbReference type="NCBI Taxonomy" id="2053667"/>
    <lineage>
        <taxon>Eukaryota</taxon>
        <taxon>Metazoa</taxon>
        <taxon>Ecdysozoa</taxon>
        <taxon>Arthropoda</taxon>
        <taxon>Hexapoda</taxon>
        <taxon>Insecta</taxon>
        <taxon>Pterygota</taxon>
        <taxon>Neoptera</taxon>
        <taxon>Endopterygota</taxon>
        <taxon>Hymenoptera</taxon>
        <taxon>Apocrita</taxon>
        <taxon>Ichneumonoidea</taxon>
        <taxon>Braconidae</taxon>
        <taxon>Microgastrinae</taxon>
        <taxon>Cotesia</taxon>
    </lineage>
</organism>
<gene>
    <name evidence="2" type="ORF">G9C98_008550</name>
</gene>
<keyword evidence="3" id="KW-1185">Reference proteome</keyword>
<evidence type="ECO:0000313" key="2">
    <source>
        <dbReference type="EMBL" id="KAG8034069.1"/>
    </source>
</evidence>
<dbReference type="AlphaFoldDB" id="A0A8J5V4Y0"/>
<comment type="caution">
    <text evidence="2">The sequence shown here is derived from an EMBL/GenBank/DDBJ whole genome shotgun (WGS) entry which is preliminary data.</text>
</comment>
<dbReference type="GO" id="GO:0006511">
    <property type="term" value="P:ubiquitin-dependent protein catabolic process"/>
    <property type="evidence" value="ECO:0007669"/>
    <property type="project" value="InterPro"/>
</dbReference>
<protein>
    <recommendedName>
        <fullName evidence="1">SKP1 component POZ domain-containing protein</fullName>
    </recommendedName>
</protein>